<dbReference type="SUPFAM" id="SSF102114">
    <property type="entry name" value="Radical SAM enzymes"/>
    <property type="match status" value="1"/>
</dbReference>
<evidence type="ECO:0000256" key="2">
    <source>
        <dbReference type="ARBA" id="ARBA00022691"/>
    </source>
</evidence>
<dbReference type="SFLD" id="SFLDS00029">
    <property type="entry name" value="Radical_SAM"/>
    <property type="match status" value="1"/>
</dbReference>
<evidence type="ECO:0000256" key="3">
    <source>
        <dbReference type="ARBA" id="ARBA00022723"/>
    </source>
</evidence>
<proteinExistence type="predicted"/>
<feature type="non-terminal residue" evidence="7">
    <location>
        <position position="222"/>
    </location>
</feature>
<keyword evidence="2" id="KW-0949">S-adenosyl-L-methionine</keyword>
<dbReference type="GO" id="GO:0046872">
    <property type="term" value="F:metal ion binding"/>
    <property type="evidence" value="ECO:0007669"/>
    <property type="project" value="UniProtKB-KW"/>
</dbReference>
<dbReference type="SFLD" id="SFLDG01082">
    <property type="entry name" value="B12-binding_domain_containing"/>
    <property type="match status" value="1"/>
</dbReference>
<keyword evidence="5" id="KW-0411">Iron-sulfur</keyword>
<evidence type="ECO:0000256" key="4">
    <source>
        <dbReference type="ARBA" id="ARBA00023004"/>
    </source>
</evidence>
<dbReference type="Gene3D" id="3.40.50.280">
    <property type="entry name" value="Cobalamin-binding domain"/>
    <property type="match status" value="1"/>
</dbReference>
<dbReference type="GO" id="GO:0003824">
    <property type="term" value="F:catalytic activity"/>
    <property type="evidence" value="ECO:0007669"/>
    <property type="project" value="InterPro"/>
</dbReference>
<dbReference type="InterPro" id="IPR051198">
    <property type="entry name" value="BchE-like"/>
</dbReference>
<name>A0A0F9BLT2_9ZZZZ</name>
<feature type="domain" description="B12-binding" evidence="6">
    <location>
        <begin position="11"/>
        <end position="151"/>
    </location>
</feature>
<dbReference type="GO" id="GO:0051536">
    <property type="term" value="F:iron-sulfur cluster binding"/>
    <property type="evidence" value="ECO:0007669"/>
    <property type="project" value="UniProtKB-KW"/>
</dbReference>
<evidence type="ECO:0000256" key="1">
    <source>
        <dbReference type="ARBA" id="ARBA00001966"/>
    </source>
</evidence>
<dbReference type="Pfam" id="PF02310">
    <property type="entry name" value="B12-binding"/>
    <property type="match status" value="1"/>
</dbReference>
<keyword evidence="4" id="KW-0408">Iron</keyword>
<dbReference type="EMBL" id="LAZR01048583">
    <property type="protein sequence ID" value="KKK91594.1"/>
    <property type="molecule type" value="Genomic_DNA"/>
</dbReference>
<dbReference type="PANTHER" id="PTHR43409:SF4">
    <property type="entry name" value="RADICAL SAM SUPERFAMILY PROTEIN"/>
    <property type="match status" value="1"/>
</dbReference>
<dbReference type="AlphaFoldDB" id="A0A0F9BLT2"/>
<dbReference type="PROSITE" id="PS51332">
    <property type="entry name" value="B12_BINDING"/>
    <property type="match status" value="1"/>
</dbReference>
<keyword evidence="3" id="KW-0479">Metal-binding</keyword>
<evidence type="ECO:0000256" key="5">
    <source>
        <dbReference type="ARBA" id="ARBA00023014"/>
    </source>
</evidence>
<gene>
    <name evidence="7" type="ORF">LCGC14_2711360</name>
</gene>
<comment type="caution">
    <text evidence="7">The sequence shown here is derived from an EMBL/GenBank/DDBJ whole genome shotgun (WGS) entry which is preliminary data.</text>
</comment>
<dbReference type="GO" id="GO:0031419">
    <property type="term" value="F:cobalamin binding"/>
    <property type="evidence" value="ECO:0007669"/>
    <property type="project" value="InterPro"/>
</dbReference>
<dbReference type="InterPro" id="IPR058240">
    <property type="entry name" value="rSAM_sf"/>
</dbReference>
<sequence>MSKVLLIVPTHNYSLNYPVFLSFSDFPSGYGYLTSALKEAGHEVYGCNPNNIVGYSNAYQMIQDVISKRIMDVEPDLIGLGGLCTDYGFLKDAIGIIRNTTESPIVLGGQIVTNDAEDIFNYLKPDYAIVGEAEKTIVELANELPEPGILKAHPIRNLNTLPFPDYEPFGVQEMLDKFSMATRLLYRYSRPEPRPFTIVASRGCPFRCTFCIHGPRDVKYRE</sequence>
<reference evidence="7" key="1">
    <citation type="journal article" date="2015" name="Nature">
        <title>Complex archaea that bridge the gap between prokaryotes and eukaryotes.</title>
        <authorList>
            <person name="Spang A."/>
            <person name="Saw J.H."/>
            <person name="Jorgensen S.L."/>
            <person name="Zaremba-Niedzwiedzka K."/>
            <person name="Martijn J."/>
            <person name="Lind A.E."/>
            <person name="van Eijk R."/>
            <person name="Schleper C."/>
            <person name="Guy L."/>
            <person name="Ettema T.J."/>
        </authorList>
    </citation>
    <scope>NUCLEOTIDE SEQUENCE</scope>
</reference>
<dbReference type="InterPro" id="IPR007197">
    <property type="entry name" value="rSAM"/>
</dbReference>
<comment type="cofactor">
    <cofactor evidence="1">
        <name>[4Fe-4S] cluster</name>
        <dbReference type="ChEBI" id="CHEBI:49883"/>
    </cofactor>
</comment>
<organism evidence="7">
    <name type="scientific">marine sediment metagenome</name>
    <dbReference type="NCBI Taxonomy" id="412755"/>
    <lineage>
        <taxon>unclassified sequences</taxon>
        <taxon>metagenomes</taxon>
        <taxon>ecological metagenomes</taxon>
    </lineage>
</organism>
<evidence type="ECO:0000259" key="6">
    <source>
        <dbReference type="PROSITE" id="PS51332"/>
    </source>
</evidence>
<dbReference type="InterPro" id="IPR006158">
    <property type="entry name" value="Cobalamin-bd"/>
</dbReference>
<dbReference type="PANTHER" id="PTHR43409">
    <property type="entry name" value="ANAEROBIC MAGNESIUM-PROTOPORPHYRIN IX MONOMETHYL ESTER CYCLASE-RELATED"/>
    <property type="match status" value="1"/>
</dbReference>
<protein>
    <recommendedName>
        <fullName evidence="6">B12-binding domain-containing protein</fullName>
    </recommendedName>
</protein>
<evidence type="ECO:0000313" key="7">
    <source>
        <dbReference type="EMBL" id="KKK91594.1"/>
    </source>
</evidence>
<accession>A0A0F9BLT2</accession>